<evidence type="ECO:0000313" key="2">
    <source>
        <dbReference type="EMBL" id="WDZ51647.1"/>
    </source>
</evidence>
<gene>
    <name evidence="2" type="ORF">LF296_02235</name>
</gene>
<name>A0AAJ6NJR8_9GAMM</name>
<reference evidence="2" key="1">
    <citation type="journal article" date="2022" name="Front Environ Sci">
        <title>Complete genome sequence analysis of a novel alkane-degrading bacterial strain, Acinetobacter vivianii KJ-1, and its diesel degradation ability.</title>
        <authorList>
            <person name="Zhang Y."/>
            <person name="Song F."/>
            <person name="Wang J."/>
            <person name="Zhao Q."/>
            <person name="Zheng L."/>
            <person name="Wang Z."/>
            <person name="Zhang X."/>
            <person name="Gao Y."/>
            <person name="Chen G."/>
            <person name="Huang Y."/>
        </authorList>
    </citation>
    <scope>NUCLEOTIDE SEQUENCE</scope>
    <source>
        <strain evidence="2">KJ-1</strain>
    </source>
</reference>
<dbReference type="RefSeq" id="WP_272655373.1">
    <property type="nucleotide sequence ID" value="NZ_CP085083.1"/>
</dbReference>
<keyword evidence="1" id="KW-0472">Membrane</keyword>
<feature type="transmembrane region" description="Helical" evidence="1">
    <location>
        <begin position="29"/>
        <end position="49"/>
    </location>
</feature>
<proteinExistence type="predicted"/>
<evidence type="ECO:0000313" key="3">
    <source>
        <dbReference type="Proteomes" id="UP001199528"/>
    </source>
</evidence>
<keyword evidence="1" id="KW-0812">Transmembrane</keyword>
<organism evidence="2 3">
    <name type="scientific">Acinetobacter vivianii</name>
    <dbReference type="NCBI Taxonomy" id="1776742"/>
    <lineage>
        <taxon>Bacteria</taxon>
        <taxon>Pseudomonadati</taxon>
        <taxon>Pseudomonadota</taxon>
        <taxon>Gammaproteobacteria</taxon>
        <taxon>Moraxellales</taxon>
        <taxon>Moraxellaceae</taxon>
        <taxon>Acinetobacter</taxon>
    </lineage>
</organism>
<keyword evidence="1" id="KW-1133">Transmembrane helix</keyword>
<accession>A0AAJ6NJR8</accession>
<dbReference type="KEGG" id="aviv:LF296_02235"/>
<dbReference type="Proteomes" id="UP001199528">
    <property type="component" value="Chromosome"/>
</dbReference>
<dbReference type="AlphaFoldDB" id="A0AAJ6NJR8"/>
<reference evidence="2" key="2">
    <citation type="submission" date="2023-02" db="EMBL/GenBank/DDBJ databases">
        <authorList>
            <person name="Huang Y."/>
            <person name="Zhang Y."/>
            <person name="Zhang T."/>
            <person name="Wang J."/>
        </authorList>
    </citation>
    <scope>NUCLEOTIDE SEQUENCE</scope>
    <source>
        <strain evidence="2">KJ-1</strain>
    </source>
</reference>
<protein>
    <submittedName>
        <fullName evidence="2">Uncharacterized protein</fullName>
    </submittedName>
</protein>
<evidence type="ECO:0000256" key="1">
    <source>
        <dbReference type="SAM" id="Phobius"/>
    </source>
</evidence>
<sequence length="211" mass="23810">MIKDKGASALLLTPIIIRELIPMNLLLDLNAILTITISLLALLVTYAVFKSNQKPQIIVFATPHYGKASFIQLNVKNIGNGIAENVIFSSNQPIPRRAFGISKLQDKKEIFENGIFKHGVRVFLPNYSYIYDWGQFGGLKEALNGEIIIFEVSYLYKHPLNLWKSKHTDISIIDIRELEALPSTTGDTNDRLNEINKTLEKINLSIKDQAQ</sequence>
<dbReference type="EMBL" id="CP085083">
    <property type="protein sequence ID" value="WDZ51647.1"/>
    <property type="molecule type" value="Genomic_DNA"/>
</dbReference>